<accession>A0A913YE98</accession>
<proteinExistence type="predicted"/>
<sequence>MKVFVNCRVVDKALWPPFSRTLTSFTSEENSGRFSDSSESESDFGAVGGQVEPYMFEPEAVEGAGVVVEEEDEDGLSPDILEARKEKRIPVSVWCKCGACGDNLLSDAREYRCCQEILSASGKLV</sequence>
<evidence type="ECO:0000313" key="2">
    <source>
        <dbReference type="Proteomes" id="UP000887567"/>
    </source>
</evidence>
<name>A0A913YE98_EXADI</name>
<dbReference type="GeneID" id="114574655"/>
<evidence type="ECO:0000313" key="1">
    <source>
        <dbReference type="EnsemblMetazoa" id="XP_028513655.1"/>
    </source>
</evidence>
<dbReference type="OrthoDB" id="5980732at2759"/>
<keyword evidence="2" id="KW-1185">Reference proteome</keyword>
<reference evidence="1" key="1">
    <citation type="submission" date="2022-11" db="UniProtKB">
        <authorList>
            <consortium name="EnsemblMetazoa"/>
        </authorList>
    </citation>
    <scope>IDENTIFICATION</scope>
</reference>
<protein>
    <submittedName>
        <fullName evidence="1">Uncharacterized protein</fullName>
    </submittedName>
</protein>
<dbReference type="RefSeq" id="XP_028513655.1">
    <property type="nucleotide sequence ID" value="XM_028657854.1"/>
</dbReference>
<dbReference type="Proteomes" id="UP000887567">
    <property type="component" value="Unplaced"/>
</dbReference>
<dbReference type="AlphaFoldDB" id="A0A913YE98"/>
<organism evidence="1 2">
    <name type="scientific">Exaiptasia diaphana</name>
    <name type="common">Tropical sea anemone</name>
    <name type="synonym">Aiptasia pulchella</name>
    <dbReference type="NCBI Taxonomy" id="2652724"/>
    <lineage>
        <taxon>Eukaryota</taxon>
        <taxon>Metazoa</taxon>
        <taxon>Cnidaria</taxon>
        <taxon>Anthozoa</taxon>
        <taxon>Hexacorallia</taxon>
        <taxon>Actiniaria</taxon>
        <taxon>Aiptasiidae</taxon>
        <taxon>Exaiptasia</taxon>
    </lineage>
</organism>
<dbReference type="KEGG" id="epa:114574655"/>
<dbReference type="EnsemblMetazoa" id="XM_028657854.1">
    <property type="protein sequence ID" value="XP_028513655.1"/>
    <property type="gene ID" value="LOC114574655"/>
</dbReference>